<dbReference type="Proteomes" id="UP001597045">
    <property type="component" value="Unassembled WGS sequence"/>
</dbReference>
<comment type="similarity">
    <text evidence="1">Belongs to the enoyl-CoA hydratase/isomerase family.</text>
</comment>
<dbReference type="PANTHER" id="PTHR43459:SF1">
    <property type="entry name" value="EG:BACN32G11.4 PROTEIN"/>
    <property type="match status" value="1"/>
</dbReference>
<evidence type="ECO:0000256" key="1">
    <source>
        <dbReference type="ARBA" id="ARBA00005254"/>
    </source>
</evidence>
<sequence length="99" mass="10905">QMAFTGDPIDAATALDWGLVSQVTDDLLTEARQLAERIAVNPPHALRMTKRLLRESQHQTLESALELAATTQAAAHHTADHHEAVTAMLDRRAPRFTGR</sequence>
<proteinExistence type="inferred from homology"/>
<dbReference type="InterPro" id="IPR001753">
    <property type="entry name" value="Enoyl-CoA_hydra/iso"/>
</dbReference>
<comment type="caution">
    <text evidence="2">The sequence shown here is derived from an EMBL/GenBank/DDBJ whole genome shotgun (WGS) entry which is preliminary data.</text>
</comment>
<accession>A0ABW3MC09</accession>
<dbReference type="Pfam" id="PF00378">
    <property type="entry name" value="ECH_1"/>
    <property type="match status" value="1"/>
</dbReference>
<evidence type="ECO:0000313" key="2">
    <source>
        <dbReference type="EMBL" id="MFD1048077.1"/>
    </source>
</evidence>
<dbReference type="Gene3D" id="3.90.226.10">
    <property type="entry name" value="2-enoyl-CoA Hydratase, Chain A, domain 1"/>
    <property type="match status" value="1"/>
</dbReference>
<evidence type="ECO:0000313" key="3">
    <source>
        <dbReference type="Proteomes" id="UP001597045"/>
    </source>
</evidence>
<feature type="non-terminal residue" evidence="2">
    <location>
        <position position="1"/>
    </location>
</feature>
<dbReference type="InterPro" id="IPR029045">
    <property type="entry name" value="ClpP/crotonase-like_dom_sf"/>
</dbReference>
<dbReference type="PANTHER" id="PTHR43459">
    <property type="entry name" value="ENOYL-COA HYDRATASE"/>
    <property type="match status" value="1"/>
</dbReference>
<reference evidence="3" key="1">
    <citation type="journal article" date="2019" name="Int. J. Syst. Evol. Microbiol.">
        <title>The Global Catalogue of Microorganisms (GCM) 10K type strain sequencing project: providing services to taxonomists for standard genome sequencing and annotation.</title>
        <authorList>
            <consortium name="The Broad Institute Genomics Platform"/>
            <consortium name="The Broad Institute Genome Sequencing Center for Infectious Disease"/>
            <person name="Wu L."/>
            <person name="Ma J."/>
        </authorList>
    </citation>
    <scope>NUCLEOTIDE SEQUENCE [LARGE SCALE GENOMIC DNA]</scope>
    <source>
        <strain evidence="3">JCM 31486</strain>
    </source>
</reference>
<dbReference type="InterPro" id="IPR014748">
    <property type="entry name" value="Enoyl-CoA_hydra_C"/>
</dbReference>
<dbReference type="SUPFAM" id="SSF52096">
    <property type="entry name" value="ClpP/crotonase"/>
    <property type="match status" value="1"/>
</dbReference>
<protein>
    <submittedName>
        <fullName evidence="2">Enoyl-CoA hydratase-related protein</fullName>
    </submittedName>
</protein>
<gene>
    <name evidence="2" type="ORF">ACFQ1S_22325</name>
</gene>
<name>A0ABW3MC09_9PSEU</name>
<keyword evidence="3" id="KW-1185">Reference proteome</keyword>
<dbReference type="Gene3D" id="1.10.12.10">
    <property type="entry name" value="Lyase 2-enoyl-coa Hydratase, Chain A, domain 2"/>
    <property type="match status" value="1"/>
</dbReference>
<organism evidence="2 3">
    <name type="scientific">Kibdelosporangium lantanae</name>
    <dbReference type="NCBI Taxonomy" id="1497396"/>
    <lineage>
        <taxon>Bacteria</taxon>
        <taxon>Bacillati</taxon>
        <taxon>Actinomycetota</taxon>
        <taxon>Actinomycetes</taxon>
        <taxon>Pseudonocardiales</taxon>
        <taxon>Pseudonocardiaceae</taxon>
        <taxon>Kibdelosporangium</taxon>
    </lineage>
</organism>
<dbReference type="EMBL" id="JBHTIS010001390">
    <property type="protein sequence ID" value="MFD1048077.1"/>
    <property type="molecule type" value="Genomic_DNA"/>
</dbReference>